<proteinExistence type="predicted"/>
<dbReference type="EMBL" id="AE016820">
    <property type="protein sequence ID" value="AAS54559.1"/>
    <property type="molecule type" value="Genomic_DNA"/>
</dbReference>
<feature type="region of interest" description="Disordered" evidence="1">
    <location>
        <begin position="95"/>
        <end position="132"/>
    </location>
</feature>
<dbReference type="KEGG" id="ago:AGOS_AGR070C"/>
<feature type="compositionally biased region" description="Basic and acidic residues" evidence="1">
    <location>
        <begin position="98"/>
        <end position="107"/>
    </location>
</feature>
<organism evidence="2 3">
    <name type="scientific">Eremothecium gossypii (strain ATCC 10895 / CBS 109.51 / FGSC 9923 / NRRL Y-1056)</name>
    <name type="common">Yeast</name>
    <name type="synonym">Ashbya gossypii</name>
    <dbReference type="NCBI Taxonomy" id="284811"/>
    <lineage>
        <taxon>Eukaryota</taxon>
        <taxon>Fungi</taxon>
        <taxon>Dikarya</taxon>
        <taxon>Ascomycota</taxon>
        <taxon>Saccharomycotina</taxon>
        <taxon>Saccharomycetes</taxon>
        <taxon>Saccharomycetales</taxon>
        <taxon>Saccharomycetaceae</taxon>
        <taxon>Eremothecium</taxon>
    </lineage>
</organism>
<name>Q74ZY8_EREGS</name>
<dbReference type="AlphaFoldDB" id="Q74ZY8"/>
<protein>
    <submittedName>
        <fullName evidence="2">AGR070Cp</fullName>
    </submittedName>
</protein>
<gene>
    <name evidence="2" type="ORF">AGOS_AGR070C</name>
</gene>
<dbReference type="OrthoDB" id="4061647at2759"/>
<reference evidence="3" key="2">
    <citation type="journal article" date="2013" name="G3 (Bethesda)">
        <title>Genomes of Ashbya fungi isolated from insects reveal four mating-type loci, numerous translocations, lack of transposons, and distinct gene duplications.</title>
        <authorList>
            <person name="Dietrich F.S."/>
            <person name="Voegeli S."/>
            <person name="Kuo S."/>
            <person name="Philippsen P."/>
        </authorList>
    </citation>
    <scope>GENOME REANNOTATION</scope>
    <source>
        <strain evidence="3">ATCC 10895 / CBS 109.51 / FGSC 9923 / NRRL Y-1056</strain>
    </source>
</reference>
<dbReference type="Proteomes" id="UP000000591">
    <property type="component" value="Chromosome VII"/>
</dbReference>
<sequence length="256" mass="30389">MQRQFPEEDRLGFEIPQLPPWKSPQMKQHTQQGQQTPLRRPRCILGAPYEPSRASSTGAGQKRDYDYSVFNESRLLTESKIDQYLKSEAATHKRVFHRDRPHDDSYRPDLQPLCCDSSDEEGEPRRAQSARGDRPLVLSIPGIHPEEMYDTRRRPTDLHSDFEDESQLRRYWNWSQLSKTLGPREQHLLNRILQKEIQLQQHFRDVIRRGDGYRRPEGRSDDDAYLELKHFTHMCYEEDNCVFNMDDLIVYMKGQQ</sequence>
<reference evidence="2 3" key="1">
    <citation type="journal article" date="2004" name="Science">
        <title>The Ashbya gossypii genome as a tool for mapping the ancient Saccharomyces cerevisiae genome.</title>
        <authorList>
            <person name="Dietrich F.S."/>
            <person name="Voegeli S."/>
            <person name="Brachat S."/>
            <person name="Lerch A."/>
            <person name="Gates K."/>
            <person name="Steiner S."/>
            <person name="Mohr C."/>
            <person name="Pohlmann R."/>
            <person name="Luedi P."/>
            <person name="Choi S."/>
            <person name="Wing R.A."/>
            <person name="Flavier A."/>
            <person name="Gaffney T.D."/>
            <person name="Philippsen P."/>
        </authorList>
    </citation>
    <scope>NUCLEOTIDE SEQUENCE [LARGE SCALE GENOMIC DNA]</scope>
    <source>
        <strain evidence="3">ATCC 10895 / CBS 109.51 / FGSC 9923 / NRRL Y-1056</strain>
    </source>
</reference>
<dbReference type="InterPro" id="IPR024274">
    <property type="entry name" value="APC9"/>
</dbReference>
<evidence type="ECO:0000313" key="3">
    <source>
        <dbReference type="Proteomes" id="UP000000591"/>
    </source>
</evidence>
<feature type="compositionally biased region" description="Low complexity" evidence="1">
    <location>
        <begin position="25"/>
        <end position="35"/>
    </location>
</feature>
<feature type="compositionally biased region" description="Basic and acidic residues" evidence="1">
    <location>
        <begin position="1"/>
        <end position="12"/>
    </location>
</feature>
<dbReference type="STRING" id="284811.Q74ZY8"/>
<feature type="compositionally biased region" description="Basic and acidic residues" evidence="1">
    <location>
        <begin position="123"/>
        <end position="132"/>
    </location>
</feature>
<dbReference type="OMA" id="CYEEDNC"/>
<dbReference type="FunCoup" id="Q74ZY8">
    <property type="interactions" value="237"/>
</dbReference>
<evidence type="ECO:0000313" key="2">
    <source>
        <dbReference type="EMBL" id="AAS54559.1"/>
    </source>
</evidence>
<dbReference type="GeneID" id="4623036"/>
<dbReference type="Pfam" id="PF12856">
    <property type="entry name" value="ANAPC9"/>
    <property type="match status" value="1"/>
</dbReference>
<dbReference type="RefSeq" id="NP_986735.1">
    <property type="nucleotide sequence ID" value="NM_211797.1"/>
</dbReference>
<keyword evidence="3" id="KW-1185">Reference proteome</keyword>
<dbReference type="InParanoid" id="Q74ZY8"/>
<evidence type="ECO:0000256" key="1">
    <source>
        <dbReference type="SAM" id="MobiDB-lite"/>
    </source>
</evidence>
<dbReference type="HOGENOM" id="CLU_077720_0_0_1"/>
<dbReference type="GO" id="GO:0005680">
    <property type="term" value="C:anaphase-promoting complex"/>
    <property type="evidence" value="ECO:0007669"/>
    <property type="project" value="InterPro"/>
</dbReference>
<accession>Q74ZY8</accession>
<feature type="region of interest" description="Disordered" evidence="1">
    <location>
        <begin position="1"/>
        <end position="62"/>
    </location>
</feature>